<dbReference type="InterPro" id="IPR007436">
    <property type="entry name" value="DUF485"/>
</dbReference>
<dbReference type="Proteomes" id="UP001055303">
    <property type="component" value="Unassembled WGS sequence"/>
</dbReference>
<evidence type="ECO:0000313" key="3">
    <source>
        <dbReference type="EMBL" id="GJD55561.1"/>
    </source>
</evidence>
<keyword evidence="6" id="KW-1185">Reference proteome</keyword>
<dbReference type="InterPro" id="IPR052959">
    <property type="entry name" value="Inner_membrane_assoc"/>
</dbReference>
<evidence type="ECO:0000313" key="6">
    <source>
        <dbReference type="Proteomes" id="UP001055303"/>
    </source>
</evidence>
<evidence type="ECO:0000256" key="1">
    <source>
        <dbReference type="SAM" id="MobiDB-lite"/>
    </source>
</evidence>
<keyword evidence="2" id="KW-1133">Transmembrane helix</keyword>
<dbReference type="AlphaFoldDB" id="A0A564G043"/>
<sequence length="127" mass="13700">MSPTHSLDVTGRPPASTTPTSQPVRAETGTPVDRIVQSPQFRQLVSERTRFSWILTGLMLVVYFGFIGLIAFDKSLLAVKIGTTSSLGLVLGVGVIVFAFILTGLYVARANSRYDALSAELKRSLGQ</sequence>
<gene>
    <name evidence="4" type="primary">yjcH_2</name>
    <name evidence="3" type="ORF">IFDJLNFL_1448</name>
    <name evidence="4" type="ORF">MTDSW087_03546</name>
</gene>
<feature type="transmembrane region" description="Helical" evidence="2">
    <location>
        <begin position="84"/>
        <end position="108"/>
    </location>
</feature>
<evidence type="ECO:0000313" key="5">
    <source>
        <dbReference type="Proteomes" id="UP000401717"/>
    </source>
</evidence>
<dbReference type="EMBL" id="CABFVH010000024">
    <property type="protein sequence ID" value="VUF13839.1"/>
    <property type="molecule type" value="Genomic_DNA"/>
</dbReference>
<dbReference type="Proteomes" id="UP000401717">
    <property type="component" value="Unassembled WGS sequence"/>
</dbReference>
<name>A0A564G043_9HYPH</name>
<protein>
    <submittedName>
        <fullName evidence="4">Inner membrane protein YjcH</fullName>
    </submittedName>
</protein>
<dbReference type="PANTHER" id="PTHR38598:SF1">
    <property type="entry name" value="INNER MEMBRANE PROTEIN YJCH"/>
    <property type="match status" value="1"/>
</dbReference>
<reference evidence="3" key="2">
    <citation type="journal article" date="2021" name="Front. Microbiol.">
        <title>Comprehensive Comparative Genomics and Phenotyping of Methylobacterium Species.</title>
        <authorList>
            <person name="Alessa O."/>
            <person name="Ogura Y."/>
            <person name="Fujitani Y."/>
            <person name="Takami H."/>
            <person name="Hayashi T."/>
            <person name="Sahin N."/>
            <person name="Tani A."/>
        </authorList>
    </citation>
    <scope>NUCLEOTIDE SEQUENCE</scope>
    <source>
        <strain evidence="3">DSM 22415</strain>
    </source>
</reference>
<evidence type="ECO:0000256" key="2">
    <source>
        <dbReference type="SAM" id="Phobius"/>
    </source>
</evidence>
<dbReference type="OrthoDB" id="5297034at2"/>
<evidence type="ECO:0000313" key="4">
    <source>
        <dbReference type="EMBL" id="VUF13839.1"/>
    </source>
</evidence>
<dbReference type="Pfam" id="PF04341">
    <property type="entry name" value="DUF485"/>
    <property type="match status" value="1"/>
</dbReference>
<organism evidence="4 5">
    <name type="scientific">Methylobacterium dankookense</name>
    <dbReference type="NCBI Taxonomy" id="560405"/>
    <lineage>
        <taxon>Bacteria</taxon>
        <taxon>Pseudomonadati</taxon>
        <taxon>Pseudomonadota</taxon>
        <taxon>Alphaproteobacteria</taxon>
        <taxon>Hyphomicrobiales</taxon>
        <taxon>Methylobacteriaceae</taxon>
        <taxon>Methylobacterium</taxon>
    </lineage>
</organism>
<feature type="transmembrane region" description="Helical" evidence="2">
    <location>
        <begin position="51"/>
        <end position="72"/>
    </location>
</feature>
<dbReference type="PANTHER" id="PTHR38598">
    <property type="entry name" value="INNER MEMBRANE PROTEIN YJCH"/>
    <property type="match status" value="1"/>
</dbReference>
<accession>A0A564G043</accession>
<keyword evidence="2" id="KW-0472">Membrane</keyword>
<feature type="region of interest" description="Disordered" evidence="1">
    <location>
        <begin position="1"/>
        <end position="29"/>
    </location>
</feature>
<proteinExistence type="predicted"/>
<keyword evidence="2" id="KW-0812">Transmembrane</keyword>
<dbReference type="RefSeq" id="WP_144766120.1">
    <property type="nucleotide sequence ID" value="NZ_BPQI01000033.1"/>
</dbReference>
<dbReference type="GO" id="GO:0005886">
    <property type="term" value="C:plasma membrane"/>
    <property type="evidence" value="ECO:0007669"/>
    <property type="project" value="TreeGrafter"/>
</dbReference>
<reference evidence="4 5" key="1">
    <citation type="submission" date="2019-06" db="EMBL/GenBank/DDBJ databases">
        <authorList>
            <person name="Rodrigo-Torres L."/>
            <person name="Arahal R. D."/>
            <person name="Lucena T."/>
        </authorList>
    </citation>
    <scope>NUCLEOTIDE SEQUENCE [LARGE SCALE GENOMIC DNA]</scope>
    <source>
        <strain evidence="4 5">SW08-7</strain>
    </source>
</reference>
<dbReference type="EMBL" id="BPQI01000033">
    <property type="protein sequence ID" value="GJD55561.1"/>
    <property type="molecule type" value="Genomic_DNA"/>
</dbReference>
<reference evidence="3" key="3">
    <citation type="submission" date="2021-08" db="EMBL/GenBank/DDBJ databases">
        <authorList>
            <person name="Tani A."/>
            <person name="Ola A."/>
            <person name="Ogura Y."/>
            <person name="Katsura K."/>
            <person name="Hayashi T."/>
        </authorList>
    </citation>
    <scope>NUCLEOTIDE SEQUENCE</scope>
    <source>
        <strain evidence="3">DSM 22415</strain>
    </source>
</reference>